<reference evidence="3" key="1">
    <citation type="journal article" date="2013" name="Science">
        <title>The Amborella genome and the evolution of flowering plants.</title>
        <authorList>
            <consortium name="Amborella Genome Project"/>
        </authorList>
    </citation>
    <scope>NUCLEOTIDE SEQUENCE [LARGE SCALE GENOMIC DNA]</scope>
</reference>
<dbReference type="PANTHER" id="PTHR38221">
    <property type="entry name" value="BNAA04G14260D PROTEIN"/>
    <property type="match status" value="1"/>
</dbReference>
<dbReference type="EMBL" id="KI392271">
    <property type="protein sequence ID" value="ERN18138.1"/>
    <property type="molecule type" value="Genomic_DNA"/>
</dbReference>
<evidence type="ECO:0000313" key="3">
    <source>
        <dbReference type="Proteomes" id="UP000017836"/>
    </source>
</evidence>
<feature type="compositionally biased region" description="Polar residues" evidence="1">
    <location>
        <begin position="369"/>
        <end position="380"/>
    </location>
</feature>
<dbReference type="PANTHER" id="PTHR38221:SF1">
    <property type="entry name" value="OVULE PROTEIN"/>
    <property type="match status" value="1"/>
</dbReference>
<dbReference type="Proteomes" id="UP000017836">
    <property type="component" value="Unassembled WGS sequence"/>
</dbReference>
<feature type="region of interest" description="Disordered" evidence="1">
    <location>
        <begin position="362"/>
        <end position="386"/>
    </location>
</feature>
<dbReference type="KEGG" id="atr:18446492"/>
<accession>U5DCL3</accession>
<dbReference type="AlphaFoldDB" id="U5DCL3"/>
<feature type="region of interest" description="Disordered" evidence="1">
    <location>
        <begin position="274"/>
        <end position="296"/>
    </location>
</feature>
<protein>
    <submittedName>
        <fullName evidence="2">Uncharacterized protein</fullName>
    </submittedName>
</protein>
<gene>
    <name evidence="2" type="ORF">AMTR_s00054p00079690</name>
</gene>
<evidence type="ECO:0000256" key="1">
    <source>
        <dbReference type="SAM" id="MobiDB-lite"/>
    </source>
</evidence>
<name>U5DCL3_AMBTC</name>
<dbReference type="HOGENOM" id="CLU_585755_0_0_1"/>
<evidence type="ECO:0000313" key="2">
    <source>
        <dbReference type="EMBL" id="ERN18138.1"/>
    </source>
</evidence>
<proteinExistence type="predicted"/>
<feature type="compositionally biased region" description="Polar residues" evidence="1">
    <location>
        <begin position="226"/>
        <end position="239"/>
    </location>
</feature>
<feature type="compositionally biased region" description="Low complexity" evidence="1">
    <location>
        <begin position="276"/>
        <end position="291"/>
    </location>
</feature>
<sequence length="467" mass="50204">MDTSEAIALECRVSFSQEENLKNISGWTEESPNCLSGASESELPGTLNSTVSPTKISMISISESSDGLSPKSKENELWREDIGNEECLQEHRKGKCVKSSELCSGSHILRVKSTKDSQLKLDPGVSKLPDKDCSCEFSEIDPQSASLLKEPVKAVRSKLKDGALGFLGSNSVTPGGFHKDLSCRGVFGDPLLKGVSFDMSSGATHREIAGSSKSTALFPNNSVLMGNPSEISRQSSPLKSKSLVPGSQRDLCGSGSVKGAPVIERGELPLSKLNLKGSSGKGVSTKSSSVGPGHGDRGFITPRSKDLYLVHSLLNLGLSKSRSPDFTCKTDQHEKVRNAMLKVSKSMIENLASKSAIFEDDSDKGRFSDTGSKDGNSSGTKGDEGVEIGCKRKLPPWVAEVREKMGYDEGEKRSKGDRVYPKTLIEILENWSSEKPDTSLGDVDILEVAMRAGLTFPVPAWRKAKEP</sequence>
<feature type="region of interest" description="Disordered" evidence="1">
    <location>
        <begin position="226"/>
        <end position="256"/>
    </location>
</feature>
<dbReference type="Gramene" id="ERN18138">
    <property type="protein sequence ID" value="ERN18138"/>
    <property type="gene ID" value="AMTR_s00054p00079690"/>
</dbReference>
<keyword evidence="3" id="KW-1185">Reference proteome</keyword>
<organism evidence="2 3">
    <name type="scientific">Amborella trichopoda</name>
    <dbReference type="NCBI Taxonomy" id="13333"/>
    <lineage>
        <taxon>Eukaryota</taxon>
        <taxon>Viridiplantae</taxon>
        <taxon>Streptophyta</taxon>
        <taxon>Embryophyta</taxon>
        <taxon>Tracheophyta</taxon>
        <taxon>Spermatophyta</taxon>
        <taxon>Magnoliopsida</taxon>
        <taxon>Amborellales</taxon>
        <taxon>Amborellaceae</taxon>
        <taxon>Amborella</taxon>
    </lineage>
</organism>